<name>A0ABC9GGB9_9POAL</name>
<feature type="domain" description="Cathepsin propeptide inhibitor" evidence="1">
    <location>
        <begin position="109"/>
        <end position="164"/>
    </location>
</feature>
<dbReference type="Pfam" id="PF08246">
    <property type="entry name" value="Inhibitor_I29"/>
    <property type="match status" value="1"/>
</dbReference>
<dbReference type="AlphaFoldDB" id="A0ABC9GGB9"/>
<proteinExistence type="predicted"/>
<dbReference type="SUPFAM" id="SSF54001">
    <property type="entry name" value="Cysteine proteinases"/>
    <property type="match status" value="1"/>
</dbReference>
<accession>A0ABC9GGB9</accession>
<sequence>MTSKAAAARMAAAVAARRAASDIRRFAPARSPRRGFFGGDAAGWTRPVLSLAAPGPRILRRGLAMIPGEPSPGPEEFTPDMFDPYADNPECFDYDEKDLESEETMWALYERWRGFYNVKRDHDDVVSRFVHFKDRARRIHEFNKLGKPWSWGLQIYGDLTPEEFDRLKRRQLLRRPNEEY</sequence>
<organism evidence="2 3">
    <name type="scientific">Urochloa decumbens</name>
    <dbReference type="NCBI Taxonomy" id="240449"/>
    <lineage>
        <taxon>Eukaryota</taxon>
        <taxon>Viridiplantae</taxon>
        <taxon>Streptophyta</taxon>
        <taxon>Embryophyta</taxon>
        <taxon>Tracheophyta</taxon>
        <taxon>Spermatophyta</taxon>
        <taxon>Magnoliopsida</taxon>
        <taxon>Liliopsida</taxon>
        <taxon>Poales</taxon>
        <taxon>Poaceae</taxon>
        <taxon>PACMAD clade</taxon>
        <taxon>Panicoideae</taxon>
        <taxon>Panicodae</taxon>
        <taxon>Paniceae</taxon>
        <taxon>Melinidinae</taxon>
        <taxon>Urochloa</taxon>
    </lineage>
</organism>
<keyword evidence="3" id="KW-1185">Reference proteome</keyword>
<protein>
    <recommendedName>
        <fullName evidence="1">Cathepsin propeptide inhibitor domain-containing protein</fullName>
    </recommendedName>
</protein>
<dbReference type="EMBL" id="OZ075119">
    <property type="protein sequence ID" value="CAL5092913.1"/>
    <property type="molecule type" value="Genomic_DNA"/>
</dbReference>
<dbReference type="InterPro" id="IPR013201">
    <property type="entry name" value="Prot_inhib_I29"/>
</dbReference>
<dbReference type="Proteomes" id="UP001497457">
    <property type="component" value="Chromosome 9rd"/>
</dbReference>
<reference evidence="2" key="1">
    <citation type="submission" date="2024-10" db="EMBL/GenBank/DDBJ databases">
        <authorList>
            <person name="Ryan C."/>
        </authorList>
    </citation>
    <scope>NUCLEOTIDE SEQUENCE [LARGE SCALE GENOMIC DNA]</scope>
</reference>
<gene>
    <name evidence="2" type="ORF">URODEC1_LOCUS115135</name>
</gene>
<dbReference type="Gene3D" id="1.10.287.2250">
    <property type="match status" value="1"/>
</dbReference>
<dbReference type="InterPro" id="IPR038765">
    <property type="entry name" value="Papain-like_cys_pep_sf"/>
</dbReference>
<evidence type="ECO:0000259" key="1">
    <source>
        <dbReference type="SMART" id="SM00848"/>
    </source>
</evidence>
<evidence type="ECO:0000313" key="3">
    <source>
        <dbReference type="Proteomes" id="UP001497457"/>
    </source>
</evidence>
<evidence type="ECO:0000313" key="2">
    <source>
        <dbReference type="EMBL" id="CAL5092913.1"/>
    </source>
</evidence>
<dbReference type="SMART" id="SM00848">
    <property type="entry name" value="Inhibitor_I29"/>
    <property type="match status" value="1"/>
</dbReference>